<gene>
    <name evidence="1" type="ORF">BO71DRAFT_147853</name>
</gene>
<reference evidence="1 2" key="1">
    <citation type="submission" date="2018-02" db="EMBL/GenBank/DDBJ databases">
        <title>The genomes of Aspergillus section Nigri reveals drivers in fungal speciation.</title>
        <authorList>
            <consortium name="DOE Joint Genome Institute"/>
            <person name="Vesth T.C."/>
            <person name="Nybo J."/>
            <person name="Theobald S."/>
            <person name="Brandl J."/>
            <person name="Frisvad J.C."/>
            <person name="Nielsen K.F."/>
            <person name="Lyhne E.K."/>
            <person name="Kogle M.E."/>
            <person name="Kuo A."/>
            <person name="Riley R."/>
            <person name="Clum A."/>
            <person name="Nolan M."/>
            <person name="Lipzen A."/>
            <person name="Salamov A."/>
            <person name="Henrissat B."/>
            <person name="Wiebenga A."/>
            <person name="De vries R.P."/>
            <person name="Grigoriev I.V."/>
            <person name="Mortensen U.H."/>
            <person name="Andersen M.R."/>
            <person name="Baker S.E."/>
        </authorList>
    </citation>
    <scope>NUCLEOTIDE SEQUENCE [LARGE SCALE GENOMIC DNA]</scope>
    <source>
        <strain evidence="1 2">CBS 707.79</strain>
    </source>
</reference>
<evidence type="ECO:0000313" key="2">
    <source>
        <dbReference type="Proteomes" id="UP000247810"/>
    </source>
</evidence>
<dbReference type="VEuPathDB" id="FungiDB:BO71DRAFT_147853"/>
<dbReference type="EMBL" id="KZ826122">
    <property type="protein sequence ID" value="PYH88139.1"/>
    <property type="molecule type" value="Genomic_DNA"/>
</dbReference>
<accession>A0A319CUA4</accession>
<organism evidence="1 2">
    <name type="scientific">Aspergillus ellipticus CBS 707.79</name>
    <dbReference type="NCBI Taxonomy" id="1448320"/>
    <lineage>
        <taxon>Eukaryota</taxon>
        <taxon>Fungi</taxon>
        <taxon>Dikarya</taxon>
        <taxon>Ascomycota</taxon>
        <taxon>Pezizomycotina</taxon>
        <taxon>Eurotiomycetes</taxon>
        <taxon>Eurotiomycetidae</taxon>
        <taxon>Eurotiales</taxon>
        <taxon>Aspergillaceae</taxon>
        <taxon>Aspergillus</taxon>
        <taxon>Aspergillus subgen. Circumdati</taxon>
    </lineage>
</organism>
<dbReference type="AlphaFoldDB" id="A0A319CUA4"/>
<dbReference type="Proteomes" id="UP000247810">
    <property type="component" value="Unassembled WGS sequence"/>
</dbReference>
<keyword evidence="2" id="KW-1185">Reference proteome</keyword>
<sequence>MMLTLSAPTAEEPVPVFYMKRLSHTARPPLAAWPWRGSNYKKCTFGSLCQETCDFCAGGDKKDLLVGGFFLVISTGYSCCTSPTSTKPADGSWNIVCINDVKGACSYLMQMVHPVLDD</sequence>
<evidence type="ECO:0000313" key="1">
    <source>
        <dbReference type="EMBL" id="PYH88139.1"/>
    </source>
</evidence>
<protein>
    <submittedName>
        <fullName evidence="1">Uncharacterized protein</fullName>
    </submittedName>
</protein>
<proteinExistence type="predicted"/>
<name>A0A319CUA4_9EURO</name>